<evidence type="ECO:0000313" key="2">
    <source>
        <dbReference type="EMBL" id="QXP44972.1"/>
    </source>
</evidence>
<proteinExistence type="predicted"/>
<dbReference type="RefSeq" id="WP_185965796.1">
    <property type="nucleotide sequence ID" value="NZ_CP045503.2"/>
</dbReference>
<reference evidence="2" key="1">
    <citation type="submission" date="2021-07" db="EMBL/GenBank/DDBJ databases">
        <title>Shewanella sp. YLB-07 whole genome sequence.</title>
        <authorList>
            <person name="Yu L."/>
        </authorList>
    </citation>
    <scope>NUCLEOTIDE SEQUENCE</scope>
    <source>
        <strain evidence="2">YLB-08</strain>
    </source>
</reference>
<name>A0ABX8S362_9GAMM</name>
<keyword evidence="3" id="KW-1185">Reference proteome</keyword>
<feature type="transmembrane region" description="Helical" evidence="1">
    <location>
        <begin position="12"/>
        <end position="31"/>
    </location>
</feature>
<dbReference type="Proteomes" id="UP000316416">
    <property type="component" value="Chromosome"/>
</dbReference>
<protein>
    <submittedName>
        <fullName evidence="2">Uncharacterized protein</fullName>
    </submittedName>
</protein>
<gene>
    <name evidence="2" type="ORF">FM038_001045</name>
</gene>
<dbReference type="EMBL" id="CP045503">
    <property type="protein sequence ID" value="QXP44972.1"/>
    <property type="molecule type" value="Genomic_DNA"/>
</dbReference>
<sequence>MTNLSQRSGLYLWATRIALALFSTAMFLILVKLGFWQLYNVQSCVEESR</sequence>
<evidence type="ECO:0000313" key="3">
    <source>
        <dbReference type="Proteomes" id="UP000316416"/>
    </source>
</evidence>
<evidence type="ECO:0000256" key="1">
    <source>
        <dbReference type="SAM" id="Phobius"/>
    </source>
</evidence>
<keyword evidence="1" id="KW-0812">Transmembrane</keyword>
<organism evidence="2 3">
    <name type="scientific">Shewanella eurypsychrophilus</name>
    <dbReference type="NCBI Taxonomy" id="2593656"/>
    <lineage>
        <taxon>Bacteria</taxon>
        <taxon>Pseudomonadati</taxon>
        <taxon>Pseudomonadota</taxon>
        <taxon>Gammaproteobacteria</taxon>
        <taxon>Alteromonadales</taxon>
        <taxon>Shewanellaceae</taxon>
        <taxon>Shewanella</taxon>
    </lineage>
</organism>
<accession>A0ABX8S362</accession>
<keyword evidence="1" id="KW-1133">Transmembrane helix</keyword>
<keyword evidence="1" id="KW-0472">Membrane</keyword>